<gene>
    <name evidence="1" type="ORF">Tci_930601</name>
</gene>
<dbReference type="EMBL" id="BKCJ011855406">
    <property type="protein sequence ID" value="GFD58632.1"/>
    <property type="molecule type" value="Genomic_DNA"/>
</dbReference>
<dbReference type="InterPro" id="IPR028994">
    <property type="entry name" value="Integrin_alpha_N"/>
</dbReference>
<accession>A0A699XEV3</accession>
<protein>
    <submittedName>
        <fullName evidence="1">Uncharacterized protein</fullName>
    </submittedName>
</protein>
<organism evidence="1">
    <name type="scientific">Tanacetum cinerariifolium</name>
    <name type="common">Dalmatian daisy</name>
    <name type="synonym">Chrysanthemum cinerariifolium</name>
    <dbReference type="NCBI Taxonomy" id="118510"/>
    <lineage>
        <taxon>Eukaryota</taxon>
        <taxon>Viridiplantae</taxon>
        <taxon>Streptophyta</taxon>
        <taxon>Embryophyta</taxon>
        <taxon>Tracheophyta</taxon>
        <taxon>Spermatophyta</taxon>
        <taxon>Magnoliopsida</taxon>
        <taxon>eudicotyledons</taxon>
        <taxon>Gunneridae</taxon>
        <taxon>Pentapetalae</taxon>
        <taxon>asterids</taxon>
        <taxon>campanulids</taxon>
        <taxon>Asterales</taxon>
        <taxon>Asteraceae</taxon>
        <taxon>Asteroideae</taxon>
        <taxon>Anthemideae</taxon>
        <taxon>Anthemidinae</taxon>
        <taxon>Tanacetum</taxon>
    </lineage>
</organism>
<feature type="non-terminal residue" evidence="1">
    <location>
        <position position="1"/>
    </location>
</feature>
<dbReference type="SUPFAM" id="SSF69318">
    <property type="entry name" value="Integrin alpha N-terminal domain"/>
    <property type="match status" value="1"/>
</dbReference>
<dbReference type="AlphaFoldDB" id="A0A699XEV3"/>
<feature type="non-terminal residue" evidence="1">
    <location>
        <position position="84"/>
    </location>
</feature>
<name>A0A699XEV3_TANCI</name>
<sequence length="84" mass="8798">DNYGNHPVGFDFNGDGKIDAATAVTLNENAIKFDVNGNNTTDTAVTQLDETVIKADLNGNGNMLDTAVSINESNITATVAARLN</sequence>
<evidence type="ECO:0000313" key="1">
    <source>
        <dbReference type="EMBL" id="GFD58632.1"/>
    </source>
</evidence>
<comment type="caution">
    <text evidence="1">The sequence shown here is derived from an EMBL/GenBank/DDBJ whole genome shotgun (WGS) entry which is preliminary data.</text>
</comment>
<proteinExistence type="predicted"/>
<reference evidence="1" key="1">
    <citation type="journal article" date="2019" name="Sci. Rep.">
        <title>Draft genome of Tanacetum cinerariifolium, the natural source of mosquito coil.</title>
        <authorList>
            <person name="Yamashiro T."/>
            <person name="Shiraishi A."/>
            <person name="Satake H."/>
            <person name="Nakayama K."/>
        </authorList>
    </citation>
    <scope>NUCLEOTIDE SEQUENCE</scope>
</reference>